<keyword evidence="1" id="KW-1185">Reference proteome</keyword>
<accession>A0A6J1Q2Q7</accession>
<sequence>RFFGMMRNSCGSNEHPDSTLFVQMYRLVSTYSLVKPPKGSNISGADTVNVLLSIKDLNDVNERRDQWDAQIDTILDRGTNMDVLYDAASLLKEHDYFKCSTSEYVLAYVAGYVTRKGTRFAIFNEEEKRVVCRDCLQSLELPASEAIPKNHKLINIKSRGNLKHPSRKLEELLSILERATSKQ</sequence>
<reference evidence="2" key="1">
    <citation type="submission" date="2025-08" db="UniProtKB">
        <authorList>
            <consortium name="RefSeq"/>
        </authorList>
    </citation>
    <scope>IDENTIFICATION</scope>
    <source>
        <tissue evidence="2">Whole body</tissue>
    </source>
</reference>
<evidence type="ECO:0000313" key="2">
    <source>
        <dbReference type="RefSeq" id="XP_024876439.1"/>
    </source>
</evidence>
<dbReference type="RefSeq" id="XP_024876439.1">
    <property type="nucleotide sequence ID" value="XM_025020671.1"/>
</dbReference>
<dbReference type="Proteomes" id="UP000504618">
    <property type="component" value="Unplaced"/>
</dbReference>
<evidence type="ECO:0000313" key="1">
    <source>
        <dbReference type="Proteomes" id="UP000504618"/>
    </source>
</evidence>
<organism evidence="1 2">
    <name type="scientific">Temnothorax curvispinosus</name>
    <dbReference type="NCBI Taxonomy" id="300111"/>
    <lineage>
        <taxon>Eukaryota</taxon>
        <taxon>Metazoa</taxon>
        <taxon>Ecdysozoa</taxon>
        <taxon>Arthropoda</taxon>
        <taxon>Hexapoda</taxon>
        <taxon>Insecta</taxon>
        <taxon>Pterygota</taxon>
        <taxon>Neoptera</taxon>
        <taxon>Endopterygota</taxon>
        <taxon>Hymenoptera</taxon>
        <taxon>Apocrita</taxon>
        <taxon>Aculeata</taxon>
        <taxon>Formicoidea</taxon>
        <taxon>Formicidae</taxon>
        <taxon>Myrmicinae</taxon>
        <taxon>Temnothorax</taxon>
    </lineage>
</organism>
<gene>
    <name evidence="2" type="primary">LOC112457536</name>
</gene>
<feature type="non-terminal residue" evidence="2">
    <location>
        <position position="1"/>
    </location>
</feature>
<name>A0A6J1Q2Q7_9HYME</name>
<proteinExistence type="predicted"/>
<protein>
    <submittedName>
        <fullName evidence="2">Uncharacterized protein LOC112457536</fullName>
    </submittedName>
</protein>
<dbReference type="GeneID" id="112457536"/>
<dbReference type="OrthoDB" id="6485269at2759"/>
<dbReference type="AlphaFoldDB" id="A0A6J1Q2Q7"/>